<gene>
    <name evidence="4" type="primary">speA_1</name>
    <name evidence="4" type="ORF">ERS852582_00331</name>
</gene>
<dbReference type="PANTHER" id="PTHR43277">
    <property type="entry name" value="ARGININE DECARBOXYLASE"/>
    <property type="match status" value="1"/>
</dbReference>
<evidence type="ECO:0000259" key="3">
    <source>
        <dbReference type="Pfam" id="PF01276"/>
    </source>
</evidence>
<keyword evidence="4" id="KW-0456">Lyase</keyword>
<feature type="domain" description="Orn/Lys/Arg decarboxylases family 1 pyridoxal-P attachment site" evidence="3">
    <location>
        <begin position="6"/>
        <end position="308"/>
    </location>
</feature>
<dbReference type="EMBL" id="CYXN01000001">
    <property type="protein sequence ID" value="CUM74023.1"/>
    <property type="molecule type" value="Genomic_DNA"/>
</dbReference>
<dbReference type="InterPro" id="IPR015424">
    <property type="entry name" value="PyrdxlP-dep_Trfase"/>
</dbReference>
<protein>
    <submittedName>
        <fullName evidence="4">Arginine decarboxylase</fullName>
        <ecNumber evidence="4">4.1.1.19</ecNumber>
    </submittedName>
</protein>
<evidence type="ECO:0000256" key="2">
    <source>
        <dbReference type="ARBA" id="ARBA00022898"/>
    </source>
</evidence>
<name>A0A173R810_9FIRM</name>
<evidence type="ECO:0000313" key="4">
    <source>
        <dbReference type="EMBL" id="CUM74023.1"/>
    </source>
</evidence>
<sequence>MSMTTPIVDFVRSYAQSGTARLHMPGHKGQSLLGFEPLDITEICGADELYAPEGIIAESEANATRLFGTAHSYYSTEGSSQCIRAMLFLALQGAPQNGERPVLLAARNAHKALLYAAALLDFDIRWLWPSAQAEGTLCSCPVTAEALTGALHALAQQGISPFGVYVTSPDYLGGMQDIPALAAVCRAQGVPLLVDNAHGAYLRFLPQNCHPIAQGAAMCCDSAHKTLPAVTGGAYLHLAHDAPVQDEAAVRGALALFGSTSPSYLILQSLDVCNAVLAGDYPRQLAQCCAALESLRRSLNKAAAARQCPVPLAVAGAQQEPMKLTLDAAALGCTGTALADALRRAQLECEYADPRYVVLMFTPENPPQDFERLQTALEQLLAAVPAGLSRPENRAGEFAALQQQAVQRCTIRQAVLGAQVRIPVHKALGRVCAMPTVSCPPAIPVAVSGEEITPAAIALMQRYGIKELSVLR</sequence>
<dbReference type="Gene3D" id="3.90.100.10">
    <property type="entry name" value="Orn/Lys/Arg decarboxylase, C-terminal domain"/>
    <property type="match status" value="1"/>
</dbReference>
<dbReference type="RefSeq" id="WP_055184730.1">
    <property type="nucleotide sequence ID" value="NZ_CYXN01000001.1"/>
</dbReference>
<dbReference type="Proteomes" id="UP000095649">
    <property type="component" value="Unassembled WGS sequence"/>
</dbReference>
<comment type="cofactor">
    <cofactor evidence="1">
        <name>pyridoxal 5'-phosphate</name>
        <dbReference type="ChEBI" id="CHEBI:597326"/>
    </cofactor>
</comment>
<dbReference type="InterPro" id="IPR000310">
    <property type="entry name" value="Orn/Lys/Arg_deCO2ase_major_dom"/>
</dbReference>
<evidence type="ECO:0000313" key="5">
    <source>
        <dbReference type="Proteomes" id="UP000095649"/>
    </source>
</evidence>
<proteinExistence type="predicted"/>
<organism evidence="4 5">
    <name type="scientific">Faecalibacterium prausnitzii</name>
    <dbReference type="NCBI Taxonomy" id="853"/>
    <lineage>
        <taxon>Bacteria</taxon>
        <taxon>Bacillati</taxon>
        <taxon>Bacillota</taxon>
        <taxon>Clostridia</taxon>
        <taxon>Eubacteriales</taxon>
        <taxon>Oscillospiraceae</taxon>
        <taxon>Faecalibacterium</taxon>
    </lineage>
</organism>
<evidence type="ECO:0000256" key="1">
    <source>
        <dbReference type="ARBA" id="ARBA00001933"/>
    </source>
</evidence>
<dbReference type="Gene3D" id="3.40.640.10">
    <property type="entry name" value="Type I PLP-dependent aspartate aminotransferase-like (Major domain)"/>
    <property type="match status" value="1"/>
</dbReference>
<dbReference type="AlphaFoldDB" id="A0A173R810"/>
<dbReference type="OrthoDB" id="9815233at2"/>
<dbReference type="EC" id="4.1.1.19" evidence="4"/>
<dbReference type="Pfam" id="PF01276">
    <property type="entry name" value="OKR_DC_1"/>
    <property type="match status" value="1"/>
</dbReference>
<reference evidence="4 5" key="1">
    <citation type="submission" date="2015-09" db="EMBL/GenBank/DDBJ databases">
        <authorList>
            <consortium name="Pathogen Informatics"/>
        </authorList>
    </citation>
    <scope>NUCLEOTIDE SEQUENCE [LARGE SCALE GENOMIC DNA]</scope>
    <source>
        <strain evidence="4 5">2789STDY5834970</strain>
    </source>
</reference>
<accession>A0A173R810</accession>
<dbReference type="GO" id="GO:0008792">
    <property type="term" value="F:arginine decarboxylase activity"/>
    <property type="evidence" value="ECO:0007669"/>
    <property type="project" value="UniProtKB-EC"/>
</dbReference>
<dbReference type="InterPro" id="IPR052357">
    <property type="entry name" value="Orn_Lys_Arg_decarboxylase-I"/>
</dbReference>
<dbReference type="PANTHER" id="PTHR43277:SF4">
    <property type="entry name" value="ARGININE DECARBOXYLASE"/>
    <property type="match status" value="1"/>
</dbReference>
<dbReference type="SUPFAM" id="SSF53383">
    <property type="entry name" value="PLP-dependent transferases"/>
    <property type="match status" value="1"/>
</dbReference>
<keyword evidence="2" id="KW-0663">Pyridoxal phosphate</keyword>
<dbReference type="InterPro" id="IPR015421">
    <property type="entry name" value="PyrdxlP-dep_Trfase_major"/>
</dbReference>